<dbReference type="SMART" id="SM00248">
    <property type="entry name" value="ANK"/>
    <property type="match status" value="16"/>
</dbReference>
<feature type="domain" description="TANC1/2-like winged helix" evidence="5">
    <location>
        <begin position="34"/>
        <end position="128"/>
    </location>
</feature>
<dbReference type="Ensembl" id="ENSCCRT00020006148.1">
    <property type="protein sequence ID" value="ENSCCRP00020005440.1"/>
    <property type="gene ID" value="ENSCCRG00020003077.1"/>
</dbReference>
<evidence type="ECO:0000256" key="3">
    <source>
        <dbReference type="PROSITE-ProRule" id="PRU00023"/>
    </source>
</evidence>
<accession>A0A8C2C0Z1</accession>
<dbReference type="PROSITE" id="PS50088">
    <property type="entry name" value="ANK_REPEAT"/>
    <property type="match status" value="13"/>
</dbReference>
<dbReference type="AlphaFoldDB" id="A0A8C2C0Z1"/>
<name>A0A8C2C0Z1_CYPCA</name>
<dbReference type="Pfam" id="PF00023">
    <property type="entry name" value="Ank"/>
    <property type="match status" value="1"/>
</dbReference>
<keyword evidence="2 3" id="KW-0040">ANK repeat</keyword>
<dbReference type="PANTHER" id="PTHR24198">
    <property type="entry name" value="ANKYRIN REPEAT AND PROTEIN KINASE DOMAIN-CONTAINING PROTEIN"/>
    <property type="match status" value="1"/>
</dbReference>
<keyword evidence="1" id="KW-0677">Repeat</keyword>
<dbReference type="Pfam" id="PF25521">
    <property type="entry name" value="WHD_TANC1"/>
    <property type="match status" value="1"/>
</dbReference>
<feature type="repeat" description="ANK" evidence="3">
    <location>
        <begin position="725"/>
        <end position="757"/>
    </location>
</feature>
<dbReference type="Pfam" id="PF13637">
    <property type="entry name" value="Ank_4"/>
    <property type="match status" value="1"/>
</dbReference>
<feature type="compositionally biased region" description="Low complexity" evidence="4">
    <location>
        <begin position="823"/>
        <end position="842"/>
    </location>
</feature>
<protein>
    <submittedName>
        <fullName evidence="6">Ankyrin repeat domain 50-like</fullName>
    </submittedName>
</protein>
<feature type="region of interest" description="Disordered" evidence="4">
    <location>
        <begin position="881"/>
        <end position="923"/>
    </location>
</feature>
<evidence type="ECO:0000256" key="2">
    <source>
        <dbReference type="ARBA" id="ARBA00023043"/>
    </source>
</evidence>
<dbReference type="Pfam" id="PF12796">
    <property type="entry name" value="Ank_2"/>
    <property type="match status" value="5"/>
</dbReference>
<dbReference type="PANTHER" id="PTHR24198:SF165">
    <property type="entry name" value="ANKYRIN REPEAT-CONTAINING PROTEIN-RELATED"/>
    <property type="match status" value="1"/>
</dbReference>
<dbReference type="InterPro" id="IPR036770">
    <property type="entry name" value="Ankyrin_rpt-contain_sf"/>
</dbReference>
<feature type="repeat" description="ANK" evidence="3">
    <location>
        <begin position="590"/>
        <end position="622"/>
    </location>
</feature>
<feature type="region of interest" description="Disordered" evidence="4">
    <location>
        <begin position="819"/>
        <end position="855"/>
    </location>
</feature>
<organism evidence="6 7">
    <name type="scientific">Cyprinus carpio</name>
    <name type="common">Common carp</name>
    <dbReference type="NCBI Taxonomy" id="7962"/>
    <lineage>
        <taxon>Eukaryota</taxon>
        <taxon>Metazoa</taxon>
        <taxon>Chordata</taxon>
        <taxon>Craniata</taxon>
        <taxon>Vertebrata</taxon>
        <taxon>Euteleostomi</taxon>
        <taxon>Actinopterygii</taxon>
        <taxon>Neopterygii</taxon>
        <taxon>Teleostei</taxon>
        <taxon>Ostariophysi</taxon>
        <taxon>Cypriniformes</taxon>
        <taxon>Cyprinidae</taxon>
        <taxon>Cyprininae</taxon>
        <taxon>Cyprinus</taxon>
    </lineage>
</organism>
<sequence length="1083" mass="115350">MAPQTFCIPKHQSQQLVTNFFFAFCSFSNILWLCSTFRDFYLGIGDFQAQMGALASLFVDGPEGSKLLFHSSFAEWLTDVKYCTQKFLCCVKDGHLSLAMSLSLQASSLGTEETCQLAHHLLNSGVHEGEPTLLALWLIWTGVPALNGARKDSSSHIPVLVQQDVLQLLMKSGIYPASCSPDNSRIVRRALQREDSVRALLDSGISVNRTDPSDGRTLLAAAAHAGLVDVAALLLCRGADPLLNDNQGQTALTLAARQGHVGVLQVLPTAQALLEHVDSEGWTALRSAAWGGHKESVRLLLEAGADIDGCDSDGRTALRAAAWGGHEEILLTLLDHGAQVDRSDREGRTPLIAAAYMGHKEAVEILLNAGADLNLADGDGRTALSVAALCVPSAAGGRGHGEVVSLLLEQGADPEHKDRDGMTPLLLASYEGHEEVVELLLEAGADVDESSGSHPSAITPLLAAAALGHAGTVNRLLFWGAAVDGIDGEGRTALCLAAAKGSVEVVRALLDRGLDENHKDDLGWTPLHAAACEGHKSVCAILTEQGSMARVGELDVEGRSPLILAAQEGHCSTVRLLLDRKSPIDHRAYDGHSALSAAALQGHREIVELLMRRGADTDVRDAEGRPLLYLLVLEGRLDMAILLIEKGGVPLESKDAEGRTALHVAAWRGDLEGIELLLKYGADPNARDLDGRPPLHSVAWRGHAAAGRLLLRAKGLNVDLACKQQGATALSIAAQEGHAEIVAMLLEKGAEPDHVDRYGRSPVKVAGKQGHFTIVQLLESYGAKPISGLVPFTPSGAPNNSYLSAIFKTQASISSGEVGVDGVPATSSPSSTSVSASTASTAERFHSMPASQTSSSTCHSLATVQTVPADSLNFIQQIQQHSLPRCRSRPSTLPLPGSNPASLQGRASRHNQKAVPKSSPTNEQCTLTELLDSDKPLKGLGYSGDGNYLLKPKTPYIIEDVMEKSLKQAGGVDLKWNSVMASLGVMPNQEGPIRQTKIGESPPLGYPHFHFQSHEQKDDWGGIQKTSMSPTIDHSAISPHSALYNESVFNMTTTDPQLNLKQAIKLQFEGPTSAALYKRETPL</sequence>
<dbReference type="InterPro" id="IPR058056">
    <property type="entry name" value="WH_TANC1/2"/>
</dbReference>
<evidence type="ECO:0000256" key="4">
    <source>
        <dbReference type="SAM" id="MobiDB-lite"/>
    </source>
</evidence>
<dbReference type="Proteomes" id="UP000694701">
    <property type="component" value="Unplaced"/>
</dbReference>
<evidence type="ECO:0000313" key="7">
    <source>
        <dbReference type="Proteomes" id="UP000694701"/>
    </source>
</evidence>
<dbReference type="Gene3D" id="1.25.40.20">
    <property type="entry name" value="Ankyrin repeat-containing domain"/>
    <property type="match status" value="5"/>
</dbReference>
<feature type="repeat" description="ANK" evidence="3">
    <location>
        <begin position="379"/>
        <end position="419"/>
    </location>
</feature>
<dbReference type="InterPro" id="IPR002110">
    <property type="entry name" value="Ankyrin_rpt"/>
</dbReference>
<feature type="repeat" description="ANK" evidence="3">
    <location>
        <begin position="657"/>
        <end position="689"/>
    </location>
</feature>
<dbReference type="PRINTS" id="PR01415">
    <property type="entry name" value="ANKYRIN"/>
</dbReference>
<feature type="repeat" description="ANK" evidence="3">
    <location>
        <begin position="522"/>
        <end position="547"/>
    </location>
</feature>
<dbReference type="GO" id="GO:0005737">
    <property type="term" value="C:cytoplasm"/>
    <property type="evidence" value="ECO:0007669"/>
    <property type="project" value="TreeGrafter"/>
</dbReference>
<proteinExistence type="predicted"/>
<feature type="repeat" description="ANK" evidence="3">
    <location>
        <begin position="313"/>
        <end position="345"/>
    </location>
</feature>
<dbReference type="SUPFAM" id="SSF48403">
    <property type="entry name" value="Ankyrin repeat"/>
    <property type="match status" value="2"/>
</dbReference>
<evidence type="ECO:0000259" key="5">
    <source>
        <dbReference type="Pfam" id="PF25521"/>
    </source>
</evidence>
<reference evidence="6" key="1">
    <citation type="submission" date="2025-08" db="UniProtKB">
        <authorList>
            <consortium name="Ensembl"/>
        </authorList>
    </citation>
    <scope>IDENTIFICATION</scope>
</reference>
<feature type="repeat" description="ANK" evidence="3">
    <location>
        <begin position="489"/>
        <end position="521"/>
    </location>
</feature>
<feature type="repeat" description="ANK" evidence="3">
    <location>
        <begin position="280"/>
        <end position="312"/>
    </location>
</feature>
<feature type="repeat" description="ANK" evidence="3">
    <location>
        <begin position="420"/>
        <end position="452"/>
    </location>
</feature>
<evidence type="ECO:0000313" key="6">
    <source>
        <dbReference type="Ensembl" id="ENSCCRP00020005440.1"/>
    </source>
</evidence>
<feature type="repeat" description="ANK" evidence="3">
    <location>
        <begin position="247"/>
        <end position="279"/>
    </location>
</feature>
<feature type="repeat" description="ANK" evidence="3">
    <location>
        <begin position="346"/>
        <end position="378"/>
    </location>
</feature>
<feature type="repeat" description="ANK" evidence="3">
    <location>
        <begin position="557"/>
        <end position="589"/>
    </location>
</feature>
<feature type="repeat" description="ANK" evidence="3">
    <location>
        <begin position="214"/>
        <end position="246"/>
    </location>
</feature>
<dbReference type="PROSITE" id="PS50297">
    <property type="entry name" value="ANK_REP_REGION"/>
    <property type="match status" value="11"/>
</dbReference>
<evidence type="ECO:0000256" key="1">
    <source>
        <dbReference type="ARBA" id="ARBA00022737"/>
    </source>
</evidence>